<dbReference type="Pfam" id="PF12796">
    <property type="entry name" value="Ank_2"/>
    <property type="match status" value="4"/>
</dbReference>
<evidence type="ECO:0000256" key="4">
    <source>
        <dbReference type="ARBA" id="ARBA00022525"/>
    </source>
</evidence>
<protein>
    <submittedName>
        <fullName evidence="14">Uncharacterized protein</fullName>
    </submittedName>
</protein>
<dbReference type="InterPro" id="IPR036770">
    <property type="entry name" value="Ankyrin_rpt-contain_sf"/>
</dbReference>
<dbReference type="PROSITE" id="PS50088">
    <property type="entry name" value="ANK_REPEAT"/>
    <property type="match status" value="5"/>
</dbReference>
<keyword evidence="4" id="KW-0964">Secreted</keyword>
<dbReference type="PANTHER" id="PTHR24123:SF33">
    <property type="entry name" value="PROTEIN HOS4"/>
    <property type="match status" value="1"/>
</dbReference>
<keyword evidence="9" id="KW-0638">Presynaptic neurotoxin</keyword>
<comment type="caution">
    <text evidence="14">The sequence shown here is derived from an EMBL/GenBank/DDBJ whole genome shotgun (WGS) entry which is preliminary data.</text>
</comment>
<organism evidence="14 15">
    <name type="scientific">Larinioides sclopetarius</name>
    <dbReference type="NCBI Taxonomy" id="280406"/>
    <lineage>
        <taxon>Eukaryota</taxon>
        <taxon>Metazoa</taxon>
        <taxon>Ecdysozoa</taxon>
        <taxon>Arthropoda</taxon>
        <taxon>Chelicerata</taxon>
        <taxon>Arachnida</taxon>
        <taxon>Araneae</taxon>
        <taxon>Araneomorphae</taxon>
        <taxon>Entelegynae</taxon>
        <taxon>Araneoidea</taxon>
        <taxon>Araneidae</taxon>
        <taxon>Larinioides</taxon>
    </lineage>
</organism>
<evidence type="ECO:0000256" key="13">
    <source>
        <dbReference type="SAM" id="SignalP"/>
    </source>
</evidence>
<dbReference type="SUPFAM" id="SSF48403">
    <property type="entry name" value="Ankyrin repeat"/>
    <property type="match status" value="2"/>
</dbReference>
<sequence>MLLRFLALHWVAYKGHLTIVKQLVDNEKNIEGNGNGCTALHLAAFQGHTDIVGFLISNGYDVNEKIKGNDFEEILSDEDETCDTAIDIYDFNDALQLQPILKLESGETALHLSSLGEHKDTVRLLLKNEADINIKDDTDKTPLQIIIETGMTDILIKEKVPVNLADYDDCSPLQLSAQQGDLSFVKYCGEIGCDTNARSKISDLSALDLAVINGHTEVVKYLIKCKANVNDKSRDIIIGLKFAVQENRKDIMSILLNEKPEISAEKEREYFLLAISCGHEEIVELILNTNSEDGVSRLLCHEFPLHTAVSLGHLNIVKMLLEVENREHINYKIENFAIPLQIASGQGYCEIARLLLSKDADPNTPDKFLPLNVAVINGDSEMVEILIEYKANITLRDSDGYSAIEMAVVCKNLDIMERLLELSSIDINFKGPDDRTLLHHAADSGSLQNSHKFNRQITFYLQQRFYWFQTYTYSSKERSPGYRGVLSKKRTRY</sequence>
<dbReference type="GO" id="GO:0005576">
    <property type="term" value="C:extracellular region"/>
    <property type="evidence" value="ECO:0007669"/>
    <property type="project" value="UniProtKB-SubCell"/>
</dbReference>
<keyword evidence="7" id="KW-0528">Neurotoxin</keyword>
<evidence type="ECO:0000313" key="14">
    <source>
        <dbReference type="EMBL" id="CAL1282716.1"/>
    </source>
</evidence>
<evidence type="ECO:0000256" key="9">
    <source>
        <dbReference type="ARBA" id="ARBA00023028"/>
    </source>
</evidence>
<dbReference type="GO" id="GO:0044218">
    <property type="term" value="C:other organism cell membrane"/>
    <property type="evidence" value="ECO:0007669"/>
    <property type="project" value="UniProtKB-KW"/>
</dbReference>
<gene>
    <name evidence="14" type="ORF">LARSCL_LOCUS12222</name>
</gene>
<evidence type="ECO:0000256" key="6">
    <source>
        <dbReference type="ARBA" id="ARBA00022656"/>
    </source>
</evidence>
<keyword evidence="3" id="KW-0268">Exocytosis</keyword>
<proteinExistence type="predicted"/>
<keyword evidence="8" id="KW-0677">Repeat</keyword>
<keyword evidence="13" id="KW-0732">Signal</keyword>
<dbReference type="InterPro" id="IPR051165">
    <property type="entry name" value="Multifunctional_ANK_Repeat"/>
</dbReference>
<accession>A0AAV2AFP5</accession>
<evidence type="ECO:0000256" key="2">
    <source>
        <dbReference type="ARBA" id="ARBA00004613"/>
    </source>
</evidence>
<name>A0AAV2AFP5_9ARAC</name>
<keyword evidence="6" id="KW-0800">Toxin</keyword>
<dbReference type="PROSITE" id="PS50297">
    <property type="entry name" value="ANK_REP_REGION"/>
    <property type="match status" value="4"/>
</dbReference>
<keyword evidence="5" id="KW-1052">Target cell membrane</keyword>
<dbReference type="InterPro" id="IPR002110">
    <property type="entry name" value="Ankyrin_rpt"/>
</dbReference>
<feature type="repeat" description="ANK" evidence="12">
    <location>
        <begin position="366"/>
        <end position="398"/>
    </location>
</feature>
<dbReference type="GO" id="GO:0044231">
    <property type="term" value="C:host cell presynaptic membrane"/>
    <property type="evidence" value="ECO:0007669"/>
    <property type="project" value="UniProtKB-KW"/>
</dbReference>
<keyword evidence="11" id="KW-1053">Target membrane</keyword>
<keyword evidence="10 12" id="KW-0040">ANK repeat</keyword>
<dbReference type="Pfam" id="PF00023">
    <property type="entry name" value="Ank"/>
    <property type="match status" value="1"/>
</dbReference>
<feature type="chain" id="PRO_5043640251" evidence="13">
    <location>
        <begin position="18"/>
        <end position="493"/>
    </location>
</feature>
<feature type="signal peptide" evidence="13">
    <location>
        <begin position="1"/>
        <end position="17"/>
    </location>
</feature>
<dbReference type="AlphaFoldDB" id="A0AAV2AFP5"/>
<dbReference type="EMBL" id="CAXIEN010000160">
    <property type="protein sequence ID" value="CAL1282716.1"/>
    <property type="molecule type" value="Genomic_DNA"/>
</dbReference>
<dbReference type="PANTHER" id="PTHR24123">
    <property type="entry name" value="ANKYRIN REPEAT-CONTAINING"/>
    <property type="match status" value="1"/>
</dbReference>
<evidence type="ECO:0000256" key="8">
    <source>
        <dbReference type="ARBA" id="ARBA00022737"/>
    </source>
</evidence>
<evidence type="ECO:0000256" key="1">
    <source>
        <dbReference type="ARBA" id="ARBA00004175"/>
    </source>
</evidence>
<feature type="repeat" description="ANK" evidence="12">
    <location>
        <begin position="35"/>
        <end position="67"/>
    </location>
</feature>
<reference evidence="14 15" key="1">
    <citation type="submission" date="2024-04" db="EMBL/GenBank/DDBJ databases">
        <authorList>
            <person name="Rising A."/>
            <person name="Reimegard J."/>
            <person name="Sonavane S."/>
            <person name="Akerstrom W."/>
            <person name="Nylinder S."/>
            <person name="Hedman E."/>
            <person name="Kallberg Y."/>
        </authorList>
    </citation>
    <scope>NUCLEOTIDE SEQUENCE [LARGE SCALE GENOMIC DNA]</scope>
</reference>
<dbReference type="PRINTS" id="PR01415">
    <property type="entry name" value="ANKYRIN"/>
</dbReference>
<evidence type="ECO:0000256" key="11">
    <source>
        <dbReference type="ARBA" id="ARBA00023298"/>
    </source>
</evidence>
<evidence type="ECO:0000256" key="7">
    <source>
        <dbReference type="ARBA" id="ARBA00022699"/>
    </source>
</evidence>
<dbReference type="Gene3D" id="1.25.40.20">
    <property type="entry name" value="Ankyrin repeat-containing domain"/>
    <property type="match status" value="2"/>
</dbReference>
<feature type="repeat" description="ANK" evidence="12">
    <location>
        <begin position="202"/>
        <end position="234"/>
    </location>
</feature>
<keyword evidence="11" id="KW-0472">Membrane</keyword>
<keyword evidence="15" id="KW-1185">Reference proteome</keyword>
<evidence type="ECO:0000256" key="5">
    <source>
        <dbReference type="ARBA" id="ARBA00022537"/>
    </source>
</evidence>
<dbReference type="SMART" id="SM00248">
    <property type="entry name" value="ANK"/>
    <property type="match status" value="12"/>
</dbReference>
<dbReference type="GO" id="GO:0090729">
    <property type="term" value="F:toxin activity"/>
    <property type="evidence" value="ECO:0007669"/>
    <property type="project" value="UniProtKB-KW"/>
</dbReference>
<feature type="repeat" description="ANK" evidence="12">
    <location>
        <begin position="335"/>
        <end position="367"/>
    </location>
</feature>
<evidence type="ECO:0000256" key="3">
    <source>
        <dbReference type="ARBA" id="ARBA00022483"/>
    </source>
</evidence>
<dbReference type="Proteomes" id="UP001497382">
    <property type="component" value="Unassembled WGS sequence"/>
</dbReference>
<dbReference type="GO" id="GO:0006887">
    <property type="term" value="P:exocytosis"/>
    <property type="evidence" value="ECO:0007669"/>
    <property type="project" value="UniProtKB-KW"/>
</dbReference>
<comment type="subcellular location">
    <subcellularLocation>
        <location evidence="2">Secreted</location>
    </subcellularLocation>
    <subcellularLocation>
        <location evidence="1">Target cell membrane</location>
    </subcellularLocation>
</comment>
<feature type="repeat" description="ANK" evidence="12">
    <location>
        <begin position="105"/>
        <end position="137"/>
    </location>
</feature>
<evidence type="ECO:0000256" key="10">
    <source>
        <dbReference type="ARBA" id="ARBA00023043"/>
    </source>
</evidence>
<evidence type="ECO:0000256" key="12">
    <source>
        <dbReference type="PROSITE-ProRule" id="PRU00023"/>
    </source>
</evidence>
<evidence type="ECO:0000313" key="15">
    <source>
        <dbReference type="Proteomes" id="UP001497382"/>
    </source>
</evidence>